<proteinExistence type="predicted"/>
<accession>A0AA41VUE6</accession>
<feature type="chain" id="PRO_5041301961" evidence="1">
    <location>
        <begin position="35"/>
        <end position="87"/>
    </location>
</feature>
<protein>
    <submittedName>
        <fullName evidence="2">Uncharacterized protein</fullName>
    </submittedName>
</protein>
<gene>
    <name evidence="2" type="ORF">MKW94_002777</name>
</gene>
<keyword evidence="3" id="KW-1185">Reference proteome</keyword>
<dbReference type="Proteomes" id="UP001177140">
    <property type="component" value="Unassembled WGS sequence"/>
</dbReference>
<dbReference type="AlphaFoldDB" id="A0AA41VUE6"/>
<reference evidence="2" key="1">
    <citation type="submission" date="2022-03" db="EMBL/GenBank/DDBJ databases">
        <title>A functionally conserved STORR gene fusion in Papaver species that diverged 16.8 million years ago.</title>
        <authorList>
            <person name="Catania T."/>
        </authorList>
    </citation>
    <scope>NUCLEOTIDE SEQUENCE</scope>
    <source>
        <strain evidence="2">S-191538</strain>
    </source>
</reference>
<organism evidence="2 3">
    <name type="scientific">Papaver nudicaule</name>
    <name type="common">Iceland poppy</name>
    <dbReference type="NCBI Taxonomy" id="74823"/>
    <lineage>
        <taxon>Eukaryota</taxon>
        <taxon>Viridiplantae</taxon>
        <taxon>Streptophyta</taxon>
        <taxon>Embryophyta</taxon>
        <taxon>Tracheophyta</taxon>
        <taxon>Spermatophyta</taxon>
        <taxon>Magnoliopsida</taxon>
        <taxon>Ranunculales</taxon>
        <taxon>Papaveraceae</taxon>
        <taxon>Papaveroideae</taxon>
        <taxon>Papaver</taxon>
    </lineage>
</organism>
<dbReference type="EMBL" id="JAJJMA010295563">
    <property type="protein sequence ID" value="MCL7047666.1"/>
    <property type="molecule type" value="Genomic_DNA"/>
</dbReference>
<keyword evidence="1" id="KW-0732">Signal</keyword>
<comment type="caution">
    <text evidence="2">The sequence shown here is derived from an EMBL/GenBank/DDBJ whole genome shotgun (WGS) entry which is preliminary data.</text>
</comment>
<feature type="signal peptide" evidence="1">
    <location>
        <begin position="1"/>
        <end position="34"/>
    </location>
</feature>
<name>A0AA41VUE6_PAPNU</name>
<sequence>MAKNSSACSPFSFGFLFLVLIVITSYQGGVRVHGSEVCDGNILGEVVSRGGDCGACTRHCSNFYDNVVRGDCFPYVCFCCGPVTSYT</sequence>
<evidence type="ECO:0000256" key="1">
    <source>
        <dbReference type="SAM" id="SignalP"/>
    </source>
</evidence>
<evidence type="ECO:0000313" key="2">
    <source>
        <dbReference type="EMBL" id="MCL7047666.1"/>
    </source>
</evidence>
<evidence type="ECO:0000313" key="3">
    <source>
        <dbReference type="Proteomes" id="UP001177140"/>
    </source>
</evidence>